<dbReference type="InterPro" id="IPR011990">
    <property type="entry name" value="TPR-like_helical_dom_sf"/>
</dbReference>
<dbReference type="OrthoDB" id="5611223at2"/>
<dbReference type="SUPFAM" id="SSF48452">
    <property type="entry name" value="TPR-like"/>
    <property type="match status" value="1"/>
</dbReference>
<proteinExistence type="predicted"/>
<organism evidence="2 3">
    <name type="scientific">Hydrogenovibrio crunogenus</name>
    <dbReference type="NCBI Taxonomy" id="39765"/>
    <lineage>
        <taxon>Bacteria</taxon>
        <taxon>Pseudomonadati</taxon>
        <taxon>Pseudomonadota</taxon>
        <taxon>Gammaproteobacteria</taxon>
        <taxon>Thiotrichales</taxon>
        <taxon>Piscirickettsiaceae</taxon>
        <taxon>Hydrogenovibrio</taxon>
    </lineage>
</organism>
<dbReference type="InterPro" id="IPR005534">
    <property type="entry name" value="Curli_assmbl/transp-comp_CsgG"/>
</dbReference>
<keyword evidence="1" id="KW-0732">Signal</keyword>
<dbReference type="GO" id="GO:0030288">
    <property type="term" value="C:outer membrane-bounded periplasmic space"/>
    <property type="evidence" value="ECO:0007669"/>
    <property type="project" value="InterPro"/>
</dbReference>
<dbReference type="Gene3D" id="3.40.50.10610">
    <property type="entry name" value="ABC-type transport auxiliary lipoprotein component"/>
    <property type="match status" value="1"/>
</dbReference>
<protein>
    <submittedName>
        <fullName evidence="2">Lipopolysaccharide assembly protein B</fullName>
    </submittedName>
</protein>
<keyword evidence="3" id="KW-1185">Reference proteome</keyword>
<feature type="signal peptide" evidence="1">
    <location>
        <begin position="1"/>
        <end position="19"/>
    </location>
</feature>
<dbReference type="Proteomes" id="UP000296201">
    <property type="component" value="Chromosome"/>
</dbReference>
<dbReference type="Pfam" id="PF03783">
    <property type="entry name" value="CsgG"/>
    <property type="match status" value="1"/>
</dbReference>
<reference evidence="2 3" key="1">
    <citation type="submission" date="2018-08" db="EMBL/GenBank/DDBJ databases">
        <title>Horizontal acquisition of hydrogen conversion ability and other habitat adaptations in Hydrogenovibrio crunogenus strains.</title>
        <authorList>
            <person name="Gonnella G."/>
            <person name="Adam N."/>
            <person name="Perner M."/>
        </authorList>
    </citation>
    <scope>NUCLEOTIDE SEQUENCE [LARGE SCALE GENOMIC DNA]</scope>
    <source>
        <strain evidence="2 3">SP-41</strain>
    </source>
</reference>
<evidence type="ECO:0000313" key="2">
    <source>
        <dbReference type="EMBL" id="QBZ84025.1"/>
    </source>
</evidence>
<gene>
    <name evidence="2" type="primary">lapB</name>
    <name evidence="2" type="ORF">GHNINEIG_02100</name>
</gene>
<dbReference type="AlphaFoldDB" id="A0A4P7P2D5"/>
<dbReference type="Gene3D" id="1.25.40.10">
    <property type="entry name" value="Tetratricopeptide repeat domain"/>
    <property type="match status" value="1"/>
</dbReference>
<evidence type="ECO:0000256" key="1">
    <source>
        <dbReference type="SAM" id="SignalP"/>
    </source>
</evidence>
<feature type="chain" id="PRO_5020248768" evidence="1">
    <location>
        <begin position="20"/>
        <end position="337"/>
    </location>
</feature>
<dbReference type="PROSITE" id="PS51257">
    <property type="entry name" value="PROKAR_LIPOPROTEIN"/>
    <property type="match status" value="1"/>
</dbReference>
<dbReference type="RefSeq" id="WP_135796595.1">
    <property type="nucleotide sequence ID" value="NZ_CP032096.1"/>
</dbReference>
<name>A0A4P7P2D5_9GAMM</name>
<evidence type="ECO:0000313" key="3">
    <source>
        <dbReference type="Proteomes" id="UP000296201"/>
    </source>
</evidence>
<dbReference type="EMBL" id="CP032096">
    <property type="protein sequence ID" value="QBZ84025.1"/>
    <property type="molecule type" value="Genomic_DNA"/>
</dbReference>
<sequence precursor="true">MSLRMKGMFFAMAAWMVLASTGCSKNVKIQVLEPAKIDRAAQTKQIAVSDFKDDTVGLAGKIEALLANQTVDGQKYFTTVSRNEMDRILEEQKLQYSGVVNDSNMVEAGEILGAQAFISGEVISASVKDNRHYEKRTKCIDDKCKEIRSYLVSCLSRSIDLSANIKMTDVSKADIIYADAFSKNYQWKHCQDDRNVLPSKSDGLGKLASEIANEFVYQLTPHYTTMSVSLLDDPDLDYTSKQENTLDIAIDYIEAGRLDKAEQLLGTLLTSTQNRSYVAAYNLGVVKEAQGELEDAKRLYLMADKLQKEPVDEINQAVVRIDQIMLKREKALSQISR</sequence>
<accession>A0A4P7P2D5</accession>